<dbReference type="Gene3D" id="3.30.565.10">
    <property type="entry name" value="Histidine kinase-like ATPase, C-terminal domain"/>
    <property type="match status" value="1"/>
</dbReference>
<evidence type="ECO:0000256" key="1">
    <source>
        <dbReference type="ARBA" id="ARBA00000085"/>
    </source>
</evidence>
<evidence type="ECO:0000256" key="8">
    <source>
        <dbReference type="ARBA" id="ARBA00022741"/>
    </source>
</evidence>
<keyword evidence="4" id="KW-1003">Cell membrane</keyword>
<dbReference type="InterPro" id="IPR005467">
    <property type="entry name" value="His_kinase_dom"/>
</dbReference>
<keyword evidence="10" id="KW-0067">ATP-binding</keyword>
<accession>A0ABX4QXU3</accession>
<evidence type="ECO:0000259" key="15">
    <source>
        <dbReference type="PROSITE" id="PS50109"/>
    </source>
</evidence>
<dbReference type="EMBL" id="PJBV01000015">
    <property type="protein sequence ID" value="PKH41484.1"/>
    <property type="molecule type" value="Genomic_DNA"/>
</dbReference>
<keyword evidence="9 16" id="KW-0418">Kinase</keyword>
<evidence type="ECO:0000256" key="7">
    <source>
        <dbReference type="ARBA" id="ARBA00022692"/>
    </source>
</evidence>
<keyword evidence="6" id="KW-0808">Transferase</keyword>
<dbReference type="InterPro" id="IPR033463">
    <property type="entry name" value="sCache_3"/>
</dbReference>
<dbReference type="CDD" id="cd00130">
    <property type="entry name" value="PAS"/>
    <property type="match status" value="1"/>
</dbReference>
<keyword evidence="11 14" id="KW-1133">Transmembrane helix</keyword>
<dbReference type="PANTHER" id="PTHR43547:SF10">
    <property type="entry name" value="SENSOR HISTIDINE KINASE DCUS"/>
    <property type="match status" value="1"/>
</dbReference>
<evidence type="ECO:0000256" key="12">
    <source>
        <dbReference type="ARBA" id="ARBA00023012"/>
    </source>
</evidence>
<feature type="transmembrane region" description="Helical" evidence="14">
    <location>
        <begin position="15"/>
        <end position="36"/>
    </location>
</feature>
<comment type="subcellular location">
    <subcellularLocation>
        <location evidence="2">Cell membrane</location>
        <topology evidence="2">Multi-pass membrane protein</topology>
    </subcellularLocation>
</comment>
<evidence type="ECO:0000256" key="10">
    <source>
        <dbReference type="ARBA" id="ARBA00022840"/>
    </source>
</evidence>
<reference evidence="16 17" key="1">
    <citation type="submission" date="2017-12" db="EMBL/GenBank/DDBJ databases">
        <title>Pharmacopeia of the Arctic Ocean.</title>
        <authorList>
            <person name="Collins E."/>
            <person name="Ducluzeau A.-L."/>
        </authorList>
    </citation>
    <scope>NUCLEOTIDE SEQUENCE [LARGE SCALE GENOMIC DNA]</scope>
    <source>
        <strain evidence="16 17">DSM 23325</strain>
    </source>
</reference>
<evidence type="ECO:0000256" key="13">
    <source>
        <dbReference type="ARBA" id="ARBA00023136"/>
    </source>
</evidence>
<evidence type="ECO:0000256" key="5">
    <source>
        <dbReference type="ARBA" id="ARBA00022553"/>
    </source>
</evidence>
<dbReference type="Pfam" id="PF17203">
    <property type="entry name" value="sCache_3_2"/>
    <property type="match status" value="1"/>
</dbReference>
<evidence type="ECO:0000313" key="17">
    <source>
        <dbReference type="Proteomes" id="UP000233565"/>
    </source>
</evidence>
<gene>
    <name evidence="16" type="ORF">CXG46_09535</name>
</gene>
<keyword evidence="17" id="KW-1185">Reference proteome</keyword>
<evidence type="ECO:0000256" key="14">
    <source>
        <dbReference type="SAM" id="Phobius"/>
    </source>
</evidence>
<dbReference type="SUPFAM" id="SSF103190">
    <property type="entry name" value="Sensory domain-like"/>
    <property type="match status" value="1"/>
</dbReference>
<organism evidence="16 17">
    <name type="scientific">Nocardioides alpinus</name>
    <dbReference type="NCBI Taxonomy" id="748909"/>
    <lineage>
        <taxon>Bacteria</taxon>
        <taxon>Bacillati</taxon>
        <taxon>Actinomycetota</taxon>
        <taxon>Actinomycetes</taxon>
        <taxon>Propionibacteriales</taxon>
        <taxon>Nocardioidaceae</taxon>
        <taxon>Nocardioides</taxon>
    </lineage>
</organism>
<dbReference type="PROSITE" id="PS50109">
    <property type="entry name" value="HIS_KIN"/>
    <property type="match status" value="1"/>
</dbReference>
<evidence type="ECO:0000256" key="9">
    <source>
        <dbReference type="ARBA" id="ARBA00022777"/>
    </source>
</evidence>
<evidence type="ECO:0000256" key="3">
    <source>
        <dbReference type="ARBA" id="ARBA00012438"/>
    </source>
</evidence>
<dbReference type="InterPro" id="IPR029151">
    <property type="entry name" value="Sensor-like_sf"/>
</dbReference>
<dbReference type="PRINTS" id="PR00344">
    <property type="entry name" value="BCTRLSENSOR"/>
</dbReference>
<sequence length="534" mass="56889">MTRRAEGESPVARQILLLQVGVVVVLVVTAVALASLDARRDSRESASDRATAVARSVADSPFVREAAQSDDPTASLQPFAEEVRIDTGTDFVVVMDTDRIRWTHPDTSQIGGRFVGGVGAAPEGQVFTQEYVGTLGPSVRAVVPVVDADEVVALVAVGITVDRLDRQLLRDLPGIALAAGATLAAGLLGAWLIARRLRRQTHGLGEREITRMYEYYRAVLGAVREGLLLVDDDLRVQLVNEEAVRLLALPDDVEGRSLDDLGLPPGLVAAVERRTALADETYVLGQQVLVFSSAPAYWREAEVGAVVTVRDRTELQAVTGELDLVRGLTESLRAQNHEAANRLHTIVSLVEMGRTDQAVAFATAELEVAQGLADELVSAVDEPVLAALLLGKTAQAAERGIDLEILGALPSELPIEPRDLVALVGNLVDNAFDAVALTRVRTPQRVRIELAGDTDDLRIAVEDSGPGIAVEDRQHVLERGWSSKAQEGRGLGLAIVTQVVSQHGGTLDVTDSPLGGARFAVGVRRRAGVRGGEA</sequence>
<dbReference type="InterPro" id="IPR000014">
    <property type="entry name" value="PAS"/>
</dbReference>
<dbReference type="Pfam" id="PF02518">
    <property type="entry name" value="HATPase_c"/>
    <property type="match status" value="1"/>
</dbReference>
<proteinExistence type="predicted"/>
<feature type="transmembrane region" description="Helical" evidence="14">
    <location>
        <begin position="172"/>
        <end position="194"/>
    </location>
</feature>
<dbReference type="SUPFAM" id="SSF55785">
    <property type="entry name" value="PYP-like sensor domain (PAS domain)"/>
    <property type="match status" value="1"/>
</dbReference>
<dbReference type="InterPro" id="IPR036890">
    <property type="entry name" value="HATPase_C_sf"/>
</dbReference>
<dbReference type="SMART" id="SM00091">
    <property type="entry name" value="PAS"/>
    <property type="match status" value="1"/>
</dbReference>
<protein>
    <recommendedName>
        <fullName evidence="3">histidine kinase</fullName>
        <ecNumber evidence="3">2.7.13.3</ecNumber>
    </recommendedName>
</protein>
<evidence type="ECO:0000256" key="6">
    <source>
        <dbReference type="ARBA" id="ARBA00022679"/>
    </source>
</evidence>
<keyword evidence="7 14" id="KW-0812">Transmembrane</keyword>
<dbReference type="GO" id="GO:0016301">
    <property type="term" value="F:kinase activity"/>
    <property type="evidence" value="ECO:0007669"/>
    <property type="project" value="UniProtKB-KW"/>
</dbReference>
<comment type="caution">
    <text evidence="16">The sequence shown here is derived from an EMBL/GenBank/DDBJ whole genome shotgun (WGS) entry which is preliminary data.</text>
</comment>
<dbReference type="Proteomes" id="UP000233565">
    <property type="component" value="Unassembled WGS sequence"/>
</dbReference>
<keyword evidence="5" id="KW-0597">Phosphoprotein</keyword>
<dbReference type="InterPro" id="IPR003594">
    <property type="entry name" value="HATPase_dom"/>
</dbReference>
<dbReference type="EC" id="2.7.13.3" evidence="3"/>
<dbReference type="InterPro" id="IPR035965">
    <property type="entry name" value="PAS-like_dom_sf"/>
</dbReference>
<dbReference type="Gene3D" id="3.30.450.20">
    <property type="entry name" value="PAS domain"/>
    <property type="match status" value="2"/>
</dbReference>
<keyword evidence="8" id="KW-0547">Nucleotide-binding</keyword>
<dbReference type="SMART" id="SM00387">
    <property type="entry name" value="HATPase_c"/>
    <property type="match status" value="1"/>
</dbReference>
<evidence type="ECO:0000256" key="11">
    <source>
        <dbReference type="ARBA" id="ARBA00022989"/>
    </source>
</evidence>
<evidence type="ECO:0000313" key="16">
    <source>
        <dbReference type="EMBL" id="PKH41484.1"/>
    </source>
</evidence>
<feature type="domain" description="Histidine kinase" evidence="15">
    <location>
        <begin position="306"/>
        <end position="527"/>
    </location>
</feature>
<dbReference type="SUPFAM" id="SSF55874">
    <property type="entry name" value="ATPase domain of HSP90 chaperone/DNA topoisomerase II/histidine kinase"/>
    <property type="match status" value="1"/>
</dbReference>
<dbReference type="RefSeq" id="WP_091201539.1">
    <property type="nucleotide sequence ID" value="NZ_FOKC01000014.1"/>
</dbReference>
<dbReference type="PANTHER" id="PTHR43547">
    <property type="entry name" value="TWO-COMPONENT HISTIDINE KINASE"/>
    <property type="match status" value="1"/>
</dbReference>
<keyword evidence="13 14" id="KW-0472">Membrane</keyword>
<name>A0ABX4QXU3_9ACTN</name>
<evidence type="ECO:0000256" key="4">
    <source>
        <dbReference type="ARBA" id="ARBA00022475"/>
    </source>
</evidence>
<keyword evidence="12" id="KW-0902">Two-component regulatory system</keyword>
<evidence type="ECO:0000256" key="2">
    <source>
        <dbReference type="ARBA" id="ARBA00004651"/>
    </source>
</evidence>
<dbReference type="InterPro" id="IPR004358">
    <property type="entry name" value="Sig_transdc_His_kin-like_C"/>
</dbReference>
<comment type="catalytic activity">
    <reaction evidence="1">
        <text>ATP + protein L-histidine = ADP + protein N-phospho-L-histidine.</text>
        <dbReference type="EC" id="2.7.13.3"/>
    </reaction>
</comment>